<accession>A0A3N2PYV6</accession>
<evidence type="ECO:0000256" key="17">
    <source>
        <dbReference type="ARBA" id="ARBA00031902"/>
    </source>
</evidence>
<comment type="function">
    <text evidence="14">Functions as a sorting receptor in the Golgi compartment required for the intracellular sorting and delivery of soluble vacuolar proteins, like carboxypeptidase Y (CPY) and proteinase A. Executes multiple rounds of sorting by cycling between the late Golgi and a prevacuolar endosome-like compartment.</text>
</comment>
<evidence type="ECO:0000256" key="12">
    <source>
        <dbReference type="ARBA" id="ARBA00023170"/>
    </source>
</evidence>
<evidence type="ECO:0000313" key="23">
    <source>
        <dbReference type="EMBL" id="ROT39713.1"/>
    </source>
</evidence>
<evidence type="ECO:0000256" key="21">
    <source>
        <dbReference type="SAM" id="SignalP"/>
    </source>
</evidence>
<dbReference type="Gene3D" id="2.120.10.10">
    <property type="match status" value="1"/>
</dbReference>
<evidence type="ECO:0000256" key="19">
    <source>
        <dbReference type="ARBA" id="ARBA00032910"/>
    </source>
</evidence>
<evidence type="ECO:0000256" key="1">
    <source>
        <dbReference type="ARBA" id="ARBA00004166"/>
    </source>
</evidence>
<evidence type="ECO:0000256" key="14">
    <source>
        <dbReference type="ARBA" id="ARBA00025569"/>
    </source>
</evidence>
<evidence type="ECO:0000256" key="15">
    <source>
        <dbReference type="ARBA" id="ARBA00031250"/>
    </source>
</evidence>
<keyword evidence="13" id="KW-0325">Glycoprotein</keyword>
<dbReference type="STRING" id="1314773.A0A3N2PYV6"/>
<keyword evidence="10" id="KW-0333">Golgi apparatus</keyword>
<dbReference type="SUPFAM" id="SSF110296">
    <property type="entry name" value="Oligoxyloglucan reducing end-specific cellobiohydrolase"/>
    <property type="match status" value="2"/>
</dbReference>
<keyword evidence="6 21" id="KW-0732">Signal</keyword>
<dbReference type="GO" id="GO:0006623">
    <property type="term" value="P:protein targeting to vacuole"/>
    <property type="evidence" value="ECO:0007669"/>
    <property type="project" value="TreeGrafter"/>
</dbReference>
<keyword evidence="8" id="KW-0653">Protein transport</keyword>
<dbReference type="InterPro" id="IPR031777">
    <property type="entry name" value="Sortilin_C"/>
</dbReference>
<keyword evidence="5 20" id="KW-0812">Transmembrane</keyword>
<feature type="transmembrane region" description="Helical" evidence="20">
    <location>
        <begin position="1435"/>
        <end position="1456"/>
    </location>
</feature>
<evidence type="ECO:0000256" key="3">
    <source>
        <dbReference type="ARBA" id="ARBA00015369"/>
    </source>
</evidence>
<dbReference type="PANTHER" id="PTHR12106">
    <property type="entry name" value="SORTILIN RELATED"/>
    <property type="match status" value="1"/>
</dbReference>
<proteinExistence type="predicted"/>
<sequence length="1516" mass="169865">MRVWGRQATASWHILLAVAVLSWTAVLAKDHSPDISVSKFKHPPIDLNYFEDSDVILFHDVTAKNIYRSTDAGVSWDRVKAIPEGEAYMLTMHDFAPTRAYVLTEGHKHWRTNDLGKTWHKFDSGLPPSAFRDDILHFHAGDGNRIIFNGMDCENILSCNEVSTYTINNFKHVKTLRANTAGCWWAKSSKLFTTGSEDLDSKRILCIVRDELSPFKEDQRLIASDDYFKKVDGKMQEFEPELSGARGVQGVVNLAVVKKYILVAATSPNTDEMSLYVTDDAIDWHRAMFPAAHGHKVNQGAYTVLESTNYSIQVDVMNSRPSNPMGVLFTSNSNGTFFTENVEHTNRNTRGNVDFEKISGVQGIFLVNTVKNWEEVEEEAGAEKKIVTQITFDDGRTFHDLKVGDDRLHLHSVTNINNVGRIFSSPAPGLIMAVGSTGGSLKDFDEGDLYVSDDAGLTWKKALKGPHKYEFGDQGSVLVAIRNSNKADVGEIRYSLDHGESWEKAKLPDDMRVKPEILTTTQDSTSLKFVVIGTTGDDDPEYRIIALDFQGLRQRTCDDDDMEDWHARVDEDGNPTCLMGHKQTYRRRKKKADCFVMSEFKDPVPKTEDCTCTDEDFECDYNFVREDGECVKAGPIVAPKGACKDAKPEDTFKGSSGWRKIPGNTCKRKDGPQKDDPVERKCSDIIDSPTAPATGEISSTKFVFKGVKLQDFEKIYLERGDSSTQQDETIIARAVEYDSDGLMRIDKTIWRTKDHGKNWKKILEDEEIRGIYPHPHFKDAVFFTTTSKKVIYTIDRTEHFHKFKAPSDPGNSNPLSFHPDKKDWLIWVGQKCEDVDGLEQCYREASVSRDRGDNWRTVLRYVRKCEFTGHSAYNFRDVRQIVCLAHEREDGGPDNSWVIVSSNDFFDEDKKIHKTSVKDFATMSEFIVVAAEDEDHKGLRALASMDGEMYAEARFPYNFHVDHQNAYTVLDSSTHAVNLFVATETEHDQRHGSILKSNSNGTSYVMSAPRVNCNNNYFVDFEKIAGLEGVALINSVAATATDGDHEKVLHTKMSHNDGAQWAFLSPPKVDAEGKAYGCSSRYGDENCALHLHHYTERADKKKTFSAPSAVGLMLGYGNVGSRLSSAEEADTFMSTDAGITWKSVKKGPWMWQYGDQGSIVVLVPRSSKDKPAKTKTISYTTNEGEDWKDYTFSDKEVAVLDITTLRSGSSRNFLLWCKSDSGDVFSVNLDFSGLSDRPCEHPKSGESDYYLWAPKHPAQDNDCLFGHVTKYLRKKADRQCYNDRRIERQYEMNNCTCTREDYECDYNFELDNHGQCSLVPGKQPISAEQWCTAHPDAVEYYEPTGYRRIPLTTCSGGNELDKASASHPCKGKEEEYERLRGTSGVAVFFAVVIPFAVAAGIGWWVYRNWNAQFGQIRLGESSGFDNDAPWVKYPVIAVSGVVALAAALPLVASALWRSATSAYERVSGGGGGGGGSWFSGGPRRFTTRDSFARGRGVYSGIDDEGELLGDDSDEDV</sequence>
<organism evidence="23 24">
    <name type="scientific">Sodiomyces alkalinus (strain CBS 110278 / VKM F-3762 / F11)</name>
    <name type="common">Alkaliphilic filamentous fungus</name>
    <dbReference type="NCBI Taxonomy" id="1314773"/>
    <lineage>
        <taxon>Eukaryota</taxon>
        <taxon>Fungi</taxon>
        <taxon>Dikarya</taxon>
        <taxon>Ascomycota</taxon>
        <taxon>Pezizomycotina</taxon>
        <taxon>Sordariomycetes</taxon>
        <taxon>Hypocreomycetidae</taxon>
        <taxon>Glomerellales</taxon>
        <taxon>Plectosphaerellaceae</taxon>
        <taxon>Sodiomyces</taxon>
    </lineage>
</organism>
<protein>
    <recommendedName>
        <fullName evidence="3">Vacuolar protein sorting/targeting protein 10</fullName>
    </recommendedName>
    <alternativeName>
        <fullName evidence="16">Carboxypeptidase Y receptor</fullName>
    </alternativeName>
    <alternativeName>
        <fullName evidence="15 17">Sortilin VPS10</fullName>
    </alternativeName>
    <alternativeName>
        <fullName evidence="18 19">Vacuolar carboxypeptidase Sorting receptor VPS10</fullName>
    </alternativeName>
</protein>
<gene>
    <name evidence="23" type="ORF">SODALDRAFT_331826</name>
</gene>
<evidence type="ECO:0000313" key="24">
    <source>
        <dbReference type="Proteomes" id="UP000272025"/>
    </source>
</evidence>
<dbReference type="Gene3D" id="3.30.60.270">
    <property type="match status" value="2"/>
</dbReference>
<dbReference type="GO" id="GO:0016020">
    <property type="term" value="C:membrane"/>
    <property type="evidence" value="ECO:0007669"/>
    <property type="project" value="InterPro"/>
</dbReference>
<evidence type="ECO:0000256" key="16">
    <source>
        <dbReference type="ARBA" id="ARBA00031354"/>
    </source>
</evidence>
<dbReference type="CDD" id="cd15482">
    <property type="entry name" value="Sialidase_non-viral"/>
    <property type="match status" value="2"/>
</dbReference>
<dbReference type="InterPro" id="IPR006581">
    <property type="entry name" value="VPS10"/>
</dbReference>
<dbReference type="GO" id="GO:0006895">
    <property type="term" value="P:Golgi to endosome transport"/>
    <property type="evidence" value="ECO:0007669"/>
    <property type="project" value="TreeGrafter"/>
</dbReference>
<dbReference type="InterPro" id="IPR015943">
    <property type="entry name" value="WD40/YVTN_repeat-like_dom_sf"/>
</dbReference>
<dbReference type="InterPro" id="IPR031778">
    <property type="entry name" value="Sortilin_N"/>
</dbReference>
<evidence type="ECO:0000256" key="4">
    <source>
        <dbReference type="ARBA" id="ARBA00022448"/>
    </source>
</evidence>
<dbReference type="RefSeq" id="XP_028467519.1">
    <property type="nucleotide sequence ID" value="XM_028611556.1"/>
</dbReference>
<dbReference type="Pfam" id="PF15902">
    <property type="entry name" value="Sortilin-Vps10"/>
    <property type="match status" value="2"/>
</dbReference>
<evidence type="ECO:0000256" key="18">
    <source>
        <dbReference type="ARBA" id="ARBA00032705"/>
    </source>
</evidence>
<keyword evidence="24" id="KW-1185">Reference proteome</keyword>
<dbReference type="EMBL" id="ML119053">
    <property type="protein sequence ID" value="ROT39713.1"/>
    <property type="molecule type" value="Genomic_DNA"/>
</dbReference>
<dbReference type="InterPro" id="IPR050310">
    <property type="entry name" value="VPS10-sortilin"/>
</dbReference>
<evidence type="ECO:0000256" key="8">
    <source>
        <dbReference type="ARBA" id="ARBA00022927"/>
    </source>
</evidence>
<dbReference type="Pfam" id="PF15901">
    <property type="entry name" value="Sortilin_C"/>
    <property type="match status" value="2"/>
</dbReference>
<keyword evidence="11 20" id="KW-0472">Membrane</keyword>
<feature type="domain" description="VPS10" evidence="22">
    <location>
        <begin position="55"/>
        <end position="689"/>
    </location>
</feature>
<dbReference type="FunFam" id="3.30.60.270:FF:000005">
    <property type="entry name" value="Sortilin"/>
    <property type="match status" value="2"/>
</dbReference>
<feature type="domain" description="VPS10" evidence="22">
    <location>
        <begin position="739"/>
        <end position="1374"/>
    </location>
</feature>
<feature type="signal peptide" evidence="21">
    <location>
        <begin position="1"/>
        <end position="28"/>
    </location>
</feature>
<evidence type="ECO:0000256" key="6">
    <source>
        <dbReference type="ARBA" id="ARBA00022729"/>
    </source>
</evidence>
<name>A0A3N2PYV6_SODAK</name>
<dbReference type="Proteomes" id="UP000272025">
    <property type="component" value="Unassembled WGS sequence"/>
</dbReference>
<keyword evidence="7" id="KW-0677">Repeat</keyword>
<dbReference type="GeneID" id="39580034"/>
<evidence type="ECO:0000256" key="11">
    <source>
        <dbReference type="ARBA" id="ARBA00023136"/>
    </source>
</evidence>
<feature type="transmembrane region" description="Helical" evidence="20">
    <location>
        <begin position="1385"/>
        <end position="1406"/>
    </location>
</feature>
<keyword evidence="4" id="KW-0813">Transport</keyword>
<dbReference type="Gene3D" id="2.10.70.80">
    <property type="match status" value="2"/>
</dbReference>
<evidence type="ECO:0000259" key="22">
    <source>
        <dbReference type="SMART" id="SM00602"/>
    </source>
</evidence>
<evidence type="ECO:0000256" key="2">
    <source>
        <dbReference type="ARBA" id="ARBA00004488"/>
    </source>
</evidence>
<dbReference type="GO" id="GO:0005794">
    <property type="term" value="C:Golgi apparatus"/>
    <property type="evidence" value="ECO:0007669"/>
    <property type="project" value="UniProtKB-SubCell"/>
</dbReference>
<evidence type="ECO:0000256" key="20">
    <source>
        <dbReference type="SAM" id="Phobius"/>
    </source>
</evidence>
<dbReference type="GO" id="GO:0005829">
    <property type="term" value="C:cytosol"/>
    <property type="evidence" value="ECO:0007669"/>
    <property type="project" value="GOC"/>
</dbReference>
<keyword evidence="9 20" id="KW-1133">Transmembrane helix</keyword>
<dbReference type="FunFam" id="2.10.70.80:FF:000001">
    <property type="entry name" value="Sortilin-related VPS10 domain-containing receptor 1"/>
    <property type="match status" value="1"/>
</dbReference>
<comment type="subcellular location">
    <subcellularLocation>
        <location evidence="1">Golgi apparatus</location>
        <location evidence="1">trans-Golgi network membrane</location>
        <topology evidence="1">Multi-pass membrane protein</topology>
    </subcellularLocation>
    <subcellularLocation>
        <location evidence="2">Prevacuolar compartment membrane</location>
        <topology evidence="2">Multi-pass membrane protein</topology>
    </subcellularLocation>
</comment>
<reference evidence="23 24" key="1">
    <citation type="journal article" date="2018" name="Mol. Ecol.">
        <title>The obligate alkalophilic soda-lake fungus Sodiomyces alkalinus has shifted to a protein diet.</title>
        <authorList>
            <person name="Grum-Grzhimaylo A.A."/>
            <person name="Falkoski D.L."/>
            <person name="van den Heuvel J."/>
            <person name="Valero-Jimenez C.A."/>
            <person name="Min B."/>
            <person name="Choi I.G."/>
            <person name="Lipzen A."/>
            <person name="Daum C.G."/>
            <person name="Aanen D.K."/>
            <person name="Tsang A."/>
            <person name="Henrissat B."/>
            <person name="Bilanenko E.N."/>
            <person name="de Vries R.P."/>
            <person name="van Kan J.A.L."/>
            <person name="Grigoriev I.V."/>
            <person name="Debets A.J.M."/>
        </authorList>
    </citation>
    <scope>NUCLEOTIDE SEQUENCE [LARGE SCALE GENOMIC DNA]</scope>
    <source>
        <strain evidence="23 24">F11</strain>
    </source>
</reference>
<evidence type="ECO:0000256" key="10">
    <source>
        <dbReference type="ARBA" id="ARBA00023034"/>
    </source>
</evidence>
<evidence type="ECO:0000256" key="7">
    <source>
        <dbReference type="ARBA" id="ARBA00022737"/>
    </source>
</evidence>
<dbReference type="PANTHER" id="PTHR12106:SF27">
    <property type="entry name" value="SORTILIN-RELATED RECEPTOR"/>
    <property type="match status" value="1"/>
</dbReference>
<evidence type="ECO:0000256" key="9">
    <source>
        <dbReference type="ARBA" id="ARBA00022989"/>
    </source>
</evidence>
<keyword evidence="12" id="KW-0675">Receptor</keyword>
<evidence type="ECO:0000256" key="5">
    <source>
        <dbReference type="ARBA" id="ARBA00022692"/>
    </source>
</evidence>
<dbReference type="SMART" id="SM00602">
    <property type="entry name" value="VPS10"/>
    <property type="match status" value="2"/>
</dbReference>
<dbReference type="Gene3D" id="2.130.10.10">
    <property type="entry name" value="YVTN repeat-like/Quinoprotein amine dehydrogenase"/>
    <property type="match status" value="1"/>
</dbReference>
<feature type="chain" id="PRO_5018325656" description="Vacuolar protein sorting/targeting protein 10" evidence="21">
    <location>
        <begin position="29"/>
        <end position="1516"/>
    </location>
</feature>
<dbReference type="OrthoDB" id="443634at2759"/>
<evidence type="ECO:0000256" key="13">
    <source>
        <dbReference type="ARBA" id="ARBA00023180"/>
    </source>
</evidence>
<dbReference type="GO" id="GO:0006896">
    <property type="term" value="P:Golgi to vacuole transport"/>
    <property type="evidence" value="ECO:0007669"/>
    <property type="project" value="TreeGrafter"/>
</dbReference>